<comment type="caution">
    <text evidence="6">The sequence shown here is derived from an EMBL/GenBank/DDBJ whole genome shotgun (WGS) entry which is preliminary data.</text>
</comment>
<evidence type="ECO:0000313" key="7">
    <source>
        <dbReference type="Proteomes" id="UP001295423"/>
    </source>
</evidence>
<dbReference type="InterPro" id="IPR001314">
    <property type="entry name" value="Peptidase_S1A"/>
</dbReference>
<dbReference type="Gene3D" id="2.40.10.10">
    <property type="entry name" value="Trypsin-like serine proteases"/>
    <property type="match status" value="1"/>
</dbReference>
<dbReference type="PANTHER" id="PTHR24252">
    <property type="entry name" value="ACROSIN-RELATED"/>
    <property type="match status" value="1"/>
</dbReference>
<keyword evidence="4" id="KW-0732">Signal</keyword>
<keyword evidence="1" id="KW-0843">Virulence</keyword>
<dbReference type="Proteomes" id="UP001295423">
    <property type="component" value="Unassembled WGS sequence"/>
</dbReference>
<keyword evidence="2" id="KW-1015">Disulfide bond</keyword>
<accession>A0AAD2GEL2</accession>
<dbReference type="InterPro" id="IPR043504">
    <property type="entry name" value="Peptidase_S1_PA_chymotrypsin"/>
</dbReference>
<dbReference type="PROSITE" id="PS00135">
    <property type="entry name" value="TRYPSIN_SER"/>
    <property type="match status" value="1"/>
</dbReference>
<dbReference type="InterPro" id="IPR018114">
    <property type="entry name" value="TRYPSIN_HIS"/>
</dbReference>
<evidence type="ECO:0000259" key="5">
    <source>
        <dbReference type="PROSITE" id="PS50240"/>
    </source>
</evidence>
<dbReference type="Pfam" id="PF00089">
    <property type="entry name" value="Trypsin"/>
    <property type="match status" value="1"/>
</dbReference>
<dbReference type="PANTHER" id="PTHR24252:SF7">
    <property type="entry name" value="HYALIN"/>
    <property type="match status" value="1"/>
</dbReference>
<feature type="domain" description="Peptidase S1" evidence="5">
    <location>
        <begin position="76"/>
        <end position="302"/>
    </location>
</feature>
<dbReference type="PROSITE" id="PS00134">
    <property type="entry name" value="TRYPSIN_HIS"/>
    <property type="match status" value="1"/>
</dbReference>
<feature type="chain" id="PRO_5041913972" description="Peptidase S1 domain-containing protein" evidence="4">
    <location>
        <begin position="22"/>
        <end position="399"/>
    </location>
</feature>
<name>A0AAD2GEL2_9STRA</name>
<keyword evidence="3" id="KW-0378">Hydrolase</keyword>
<evidence type="ECO:0000256" key="2">
    <source>
        <dbReference type="ARBA" id="ARBA00023157"/>
    </source>
</evidence>
<keyword evidence="3" id="KW-0645">Protease</keyword>
<dbReference type="EMBL" id="CAKOGP040002524">
    <property type="protein sequence ID" value="CAJ1970490.1"/>
    <property type="molecule type" value="Genomic_DNA"/>
</dbReference>
<organism evidence="6 7">
    <name type="scientific">Cylindrotheca closterium</name>
    <dbReference type="NCBI Taxonomy" id="2856"/>
    <lineage>
        <taxon>Eukaryota</taxon>
        <taxon>Sar</taxon>
        <taxon>Stramenopiles</taxon>
        <taxon>Ochrophyta</taxon>
        <taxon>Bacillariophyta</taxon>
        <taxon>Bacillariophyceae</taxon>
        <taxon>Bacillariophycidae</taxon>
        <taxon>Bacillariales</taxon>
        <taxon>Bacillariaceae</taxon>
        <taxon>Cylindrotheca</taxon>
    </lineage>
</organism>
<keyword evidence="7" id="KW-1185">Reference proteome</keyword>
<dbReference type="PRINTS" id="PR00722">
    <property type="entry name" value="CHYMOTRYPSIN"/>
</dbReference>
<keyword evidence="3" id="KW-0720">Serine protease</keyword>
<dbReference type="InterPro" id="IPR033116">
    <property type="entry name" value="TRYPSIN_SER"/>
</dbReference>
<dbReference type="SUPFAM" id="SSF50494">
    <property type="entry name" value="Trypsin-like serine proteases"/>
    <property type="match status" value="1"/>
</dbReference>
<dbReference type="FunFam" id="2.40.10.10:FF:000002">
    <property type="entry name" value="Transmembrane protease serine"/>
    <property type="match status" value="1"/>
</dbReference>
<evidence type="ECO:0000256" key="4">
    <source>
        <dbReference type="SAM" id="SignalP"/>
    </source>
</evidence>
<evidence type="ECO:0000313" key="6">
    <source>
        <dbReference type="EMBL" id="CAJ1970490.1"/>
    </source>
</evidence>
<dbReference type="CDD" id="cd00190">
    <property type="entry name" value="Tryp_SPc"/>
    <property type="match status" value="1"/>
</dbReference>
<evidence type="ECO:0000256" key="3">
    <source>
        <dbReference type="RuleBase" id="RU363034"/>
    </source>
</evidence>
<dbReference type="GO" id="GO:0004252">
    <property type="term" value="F:serine-type endopeptidase activity"/>
    <property type="evidence" value="ECO:0007669"/>
    <property type="project" value="InterPro"/>
</dbReference>
<feature type="signal peptide" evidence="4">
    <location>
        <begin position="1"/>
        <end position="21"/>
    </location>
</feature>
<proteinExistence type="predicted"/>
<dbReference type="SMART" id="SM00020">
    <property type="entry name" value="Tryp_SPc"/>
    <property type="match status" value="1"/>
</dbReference>
<dbReference type="InterPro" id="IPR001254">
    <property type="entry name" value="Trypsin_dom"/>
</dbReference>
<reference evidence="6" key="1">
    <citation type="submission" date="2023-08" db="EMBL/GenBank/DDBJ databases">
        <authorList>
            <person name="Audoor S."/>
            <person name="Bilcke G."/>
        </authorList>
    </citation>
    <scope>NUCLEOTIDE SEQUENCE</scope>
</reference>
<sequence length="399" mass="43110">MTVQFCVQVVLGFLIWGIVASEGNQANNANNKLRGRIRRDTPPSEFDEIDFDFDGLDEIEWTRGDEGGEGEAVQQIVGGEEANLGDYPYFVDLGNCGGSLIAPDLVLTAAHCGDYRGYYVLVGAFNRGNDSTEGATFAKVTEWARHPYYDDDSAKNDFALMKIDPPVYLDADIVLTLNEEGDLREGESLKVMGLGSLEEDADDDGVGTLRDVTVKMIPTAICNGEAWYDGDIDYTMFCAGYQEGGSDSCQGDSGGPLVRVVGNQHVQVGIASWGAGCGFRQRPGVYSGINRASVQWIKQIGCTQWDSSGSFCRGSSGAQGGSGGVIGSVISCAWNEKEVDFTLLTGDDTGVIGWEIINVAKGKSVLTQMGSEKWETYQTRKCLPQSPYILLMKNYRGNG</sequence>
<evidence type="ECO:0000256" key="1">
    <source>
        <dbReference type="ARBA" id="ARBA00023026"/>
    </source>
</evidence>
<dbReference type="PROSITE" id="PS50240">
    <property type="entry name" value="TRYPSIN_DOM"/>
    <property type="match status" value="1"/>
</dbReference>
<dbReference type="GO" id="GO:0006508">
    <property type="term" value="P:proteolysis"/>
    <property type="evidence" value="ECO:0007669"/>
    <property type="project" value="UniProtKB-KW"/>
</dbReference>
<protein>
    <recommendedName>
        <fullName evidence="5">Peptidase S1 domain-containing protein</fullName>
    </recommendedName>
</protein>
<gene>
    <name evidence="6" type="ORF">CYCCA115_LOCUS24506</name>
</gene>
<dbReference type="AlphaFoldDB" id="A0AAD2GEL2"/>
<dbReference type="InterPro" id="IPR009003">
    <property type="entry name" value="Peptidase_S1_PA"/>
</dbReference>